<dbReference type="Pfam" id="PF01168">
    <property type="entry name" value="Ala_racemase_N"/>
    <property type="match status" value="1"/>
</dbReference>
<feature type="domain" description="Alanine racemase C-terminal" evidence="8">
    <location>
        <begin position="235"/>
        <end position="359"/>
    </location>
</feature>
<dbReference type="GO" id="GO:0030170">
    <property type="term" value="F:pyridoxal phosphate binding"/>
    <property type="evidence" value="ECO:0007669"/>
    <property type="project" value="UniProtKB-UniRule"/>
</dbReference>
<dbReference type="HAMAP" id="MF_01201">
    <property type="entry name" value="Ala_racemase"/>
    <property type="match status" value="1"/>
</dbReference>
<comment type="catalytic activity">
    <reaction evidence="1 5">
        <text>L-alanine = D-alanine</text>
        <dbReference type="Rhea" id="RHEA:20249"/>
        <dbReference type="ChEBI" id="CHEBI:57416"/>
        <dbReference type="ChEBI" id="CHEBI:57972"/>
        <dbReference type="EC" id="5.1.1.1"/>
    </reaction>
</comment>
<dbReference type="PANTHER" id="PTHR30511">
    <property type="entry name" value="ALANINE RACEMASE"/>
    <property type="match status" value="1"/>
</dbReference>
<dbReference type="Gene3D" id="3.20.20.10">
    <property type="entry name" value="Alanine racemase"/>
    <property type="match status" value="1"/>
</dbReference>
<dbReference type="PATRIC" id="fig|626887.3.peg.742"/>
<accession>N6X6Q7</accession>
<dbReference type="CDD" id="cd06827">
    <property type="entry name" value="PLPDE_III_AR_proteobact"/>
    <property type="match status" value="1"/>
</dbReference>
<dbReference type="RefSeq" id="WP_004583303.1">
    <property type="nucleotide sequence ID" value="NZ_AP028878.1"/>
</dbReference>
<dbReference type="EC" id="5.1.1.1" evidence="5"/>
<dbReference type="InterPro" id="IPR011079">
    <property type="entry name" value="Ala_racemase_C"/>
</dbReference>
<evidence type="ECO:0000313" key="10">
    <source>
        <dbReference type="Proteomes" id="UP000013165"/>
    </source>
</evidence>
<keyword evidence="4 5" id="KW-0413">Isomerase</keyword>
<name>N6X6Q7_9GAMM</name>
<protein>
    <recommendedName>
        <fullName evidence="5">Alanine racemase</fullName>
        <ecNumber evidence="5">5.1.1.1</ecNumber>
    </recommendedName>
</protein>
<evidence type="ECO:0000256" key="4">
    <source>
        <dbReference type="ARBA" id="ARBA00023235"/>
    </source>
</evidence>
<feature type="binding site" evidence="5 7">
    <location>
        <position position="304"/>
    </location>
    <ligand>
        <name>substrate</name>
    </ligand>
</feature>
<dbReference type="SUPFAM" id="SSF51419">
    <property type="entry name" value="PLP-binding barrel"/>
    <property type="match status" value="1"/>
</dbReference>
<dbReference type="GO" id="GO:0008784">
    <property type="term" value="F:alanine racemase activity"/>
    <property type="evidence" value="ECO:0007669"/>
    <property type="project" value="UniProtKB-UniRule"/>
</dbReference>
<dbReference type="PRINTS" id="PR00992">
    <property type="entry name" value="ALARACEMASE"/>
</dbReference>
<sequence>MGRQTRARVDLDALRHNYRLACRHAGQAEAMAVVKADGYGHGLEAVARALQGETRRYAVACLEEAERLREAGLSQPVVLLQGFHEAADIATCVSLRLEPVIHSEHQLAAIEQALLAGPISVWLKVNTGMNRLGFLPPEVDALVSRILRLQGVTLLGMVTHYACADDRDEEMTAQQNAVFAELARRYPDLLFSAANSAGHFRESSPRFDWTRPGIMLYGATPMIAESAAELGLRSVMTLESQLTAVRTLQPGETVGYGASWRAERPTPMGIVSIGYGDGYPRHAPTGTPIWIGNARVATLGRVSMDMLAVDLTAAPYAKPGDPVELWGANLPVDEVARYAGTIGYELLTGVTARVPRVYSE</sequence>
<dbReference type="STRING" id="626887.J057_03775"/>
<dbReference type="NCBIfam" id="TIGR00492">
    <property type="entry name" value="alr"/>
    <property type="match status" value="1"/>
</dbReference>
<dbReference type="HOGENOM" id="CLU_028393_1_0_6"/>
<comment type="similarity">
    <text evidence="5">Belongs to the alanine racemase family.</text>
</comment>
<dbReference type="Gene3D" id="2.40.37.10">
    <property type="entry name" value="Lyase, Ornithine Decarboxylase, Chain A, domain 1"/>
    <property type="match status" value="1"/>
</dbReference>
<proteinExistence type="inferred from homology"/>
<dbReference type="PANTHER" id="PTHR30511:SF0">
    <property type="entry name" value="ALANINE RACEMASE, CATABOLIC-RELATED"/>
    <property type="match status" value="1"/>
</dbReference>
<dbReference type="GO" id="GO:0030632">
    <property type="term" value="P:D-alanine biosynthetic process"/>
    <property type="evidence" value="ECO:0007669"/>
    <property type="project" value="UniProtKB-UniRule"/>
</dbReference>
<evidence type="ECO:0000256" key="7">
    <source>
        <dbReference type="PIRSR" id="PIRSR600821-52"/>
    </source>
</evidence>
<evidence type="ECO:0000256" key="6">
    <source>
        <dbReference type="PIRSR" id="PIRSR600821-50"/>
    </source>
</evidence>
<dbReference type="InterPro" id="IPR001608">
    <property type="entry name" value="Ala_racemase_N"/>
</dbReference>
<dbReference type="InterPro" id="IPR009006">
    <property type="entry name" value="Ala_racemase/Decarboxylase_C"/>
</dbReference>
<feature type="active site" description="Proton acceptor; specific for D-alanine" evidence="5">
    <location>
        <position position="35"/>
    </location>
</feature>
<evidence type="ECO:0000256" key="2">
    <source>
        <dbReference type="ARBA" id="ARBA00001933"/>
    </source>
</evidence>
<evidence type="ECO:0000259" key="8">
    <source>
        <dbReference type="SMART" id="SM01005"/>
    </source>
</evidence>
<comment type="caution">
    <text evidence="9">The sequence shown here is derived from an EMBL/GenBank/DDBJ whole genome shotgun (WGS) entry which is preliminary data.</text>
</comment>
<keyword evidence="10" id="KW-1185">Reference proteome</keyword>
<dbReference type="AlphaFoldDB" id="N6X6Q7"/>
<evidence type="ECO:0000313" key="9">
    <source>
        <dbReference type="EMBL" id="ENO16793.1"/>
    </source>
</evidence>
<dbReference type="SMART" id="SM01005">
    <property type="entry name" value="Ala_racemase_C"/>
    <property type="match status" value="1"/>
</dbReference>
<dbReference type="InterPro" id="IPR020622">
    <property type="entry name" value="Ala_racemase_pyridoxalP-BS"/>
</dbReference>
<dbReference type="SUPFAM" id="SSF50621">
    <property type="entry name" value="Alanine racemase C-terminal domain-like"/>
    <property type="match status" value="1"/>
</dbReference>
<dbReference type="UniPathway" id="UPA00042">
    <property type="reaction ID" value="UER00497"/>
</dbReference>
<dbReference type="GO" id="GO:0005829">
    <property type="term" value="C:cytosol"/>
    <property type="evidence" value="ECO:0007669"/>
    <property type="project" value="TreeGrafter"/>
</dbReference>
<evidence type="ECO:0000256" key="5">
    <source>
        <dbReference type="HAMAP-Rule" id="MF_01201"/>
    </source>
</evidence>
<organism evidence="9 10">
    <name type="scientific">Marinobacter nanhaiticus D15-8W</name>
    <dbReference type="NCBI Taxonomy" id="626887"/>
    <lineage>
        <taxon>Bacteria</taxon>
        <taxon>Pseudomonadati</taxon>
        <taxon>Pseudomonadota</taxon>
        <taxon>Gammaproteobacteria</taxon>
        <taxon>Pseudomonadales</taxon>
        <taxon>Marinobacteraceae</taxon>
        <taxon>Marinobacter</taxon>
    </lineage>
</organism>
<dbReference type="InterPro" id="IPR000821">
    <property type="entry name" value="Ala_racemase"/>
</dbReference>
<dbReference type="InterPro" id="IPR029066">
    <property type="entry name" value="PLP-binding_barrel"/>
</dbReference>
<dbReference type="EMBL" id="APLQ01000010">
    <property type="protein sequence ID" value="ENO16793.1"/>
    <property type="molecule type" value="Genomic_DNA"/>
</dbReference>
<comment type="cofactor">
    <cofactor evidence="2 5 6">
        <name>pyridoxal 5'-phosphate</name>
        <dbReference type="ChEBI" id="CHEBI:597326"/>
    </cofactor>
</comment>
<comment type="function">
    <text evidence="5">Catalyzes the interconversion of L-alanine and D-alanine. May also act on other amino acids.</text>
</comment>
<dbReference type="PROSITE" id="PS00395">
    <property type="entry name" value="ALANINE_RACEMASE"/>
    <property type="match status" value="1"/>
</dbReference>
<keyword evidence="3 5" id="KW-0663">Pyridoxal phosphate</keyword>
<dbReference type="OrthoDB" id="9813814at2"/>
<feature type="active site" description="Proton acceptor; specific for L-alanine" evidence="5">
    <location>
        <position position="256"/>
    </location>
</feature>
<comment type="pathway">
    <text evidence="5">Amino-acid biosynthesis; D-alanine biosynthesis; D-alanine from L-alanine: step 1/1.</text>
</comment>
<gene>
    <name evidence="9" type="primary">alr</name>
    <name evidence="9" type="ORF">J057_03775</name>
</gene>
<evidence type="ECO:0000256" key="1">
    <source>
        <dbReference type="ARBA" id="ARBA00000316"/>
    </source>
</evidence>
<evidence type="ECO:0000256" key="3">
    <source>
        <dbReference type="ARBA" id="ARBA00022898"/>
    </source>
</evidence>
<dbReference type="Proteomes" id="UP000013165">
    <property type="component" value="Unassembled WGS sequence"/>
</dbReference>
<dbReference type="FunFam" id="3.20.20.10:FF:000002">
    <property type="entry name" value="Alanine racemase"/>
    <property type="match status" value="1"/>
</dbReference>
<feature type="binding site" evidence="5 7">
    <location>
        <position position="131"/>
    </location>
    <ligand>
        <name>substrate</name>
    </ligand>
</feature>
<dbReference type="eggNOG" id="COG0787">
    <property type="taxonomic scope" value="Bacteria"/>
</dbReference>
<feature type="modified residue" description="N6-(pyridoxal phosphate)lysine" evidence="5 6">
    <location>
        <position position="35"/>
    </location>
</feature>
<dbReference type="Pfam" id="PF00842">
    <property type="entry name" value="Ala_racemase_C"/>
    <property type="match status" value="1"/>
</dbReference>
<reference evidence="9 10" key="1">
    <citation type="journal article" date="2013" name="Genome Announc.">
        <title>Genome Sequence of the Polycyclic Aromatic Hydrocarbon-Degrading Bacterium Strain Marinobacter nanhaiticus D15-8WT.</title>
        <authorList>
            <person name="Cui Z."/>
            <person name="Gao W."/>
            <person name="Li Q."/>
            <person name="Xu G."/>
            <person name="Zheng L."/>
        </authorList>
    </citation>
    <scope>NUCLEOTIDE SEQUENCE [LARGE SCALE GENOMIC DNA]</scope>
    <source>
        <strain evidence="9 10">D15-8W</strain>
    </source>
</reference>